<evidence type="ECO:0000256" key="5">
    <source>
        <dbReference type="ARBA" id="ARBA00022729"/>
    </source>
</evidence>
<dbReference type="InterPro" id="IPR036236">
    <property type="entry name" value="Znf_C2H2_sf"/>
</dbReference>
<gene>
    <name evidence="12" type="ORF">DCS_02218</name>
</gene>
<dbReference type="GO" id="GO:0005199">
    <property type="term" value="F:structural constituent of cell wall"/>
    <property type="evidence" value="ECO:0007669"/>
    <property type="project" value="TreeGrafter"/>
</dbReference>
<feature type="compositionally biased region" description="Acidic residues" evidence="9">
    <location>
        <begin position="211"/>
        <end position="222"/>
    </location>
</feature>
<dbReference type="GO" id="GO:0009277">
    <property type="term" value="C:fungal-type cell wall"/>
    <property type="evidence" value="ECO:0007669"/>
    <property type="project" value="TreeGrafter"/>
</dbReference>
<evidence type="ECO:0000256" key="7">
    <source>
        <dbReference type="ARBA" id="ARBA00022833"/>
    </source>
</evidence>
<feature type="region of interest" description="Disordered" evidence="9">
    <location>
        <begin position="287"/>
        <end position="336"/>
    </location>
</feature>
<keyword evidence="4" id="KW-0479">Metal-binding</keyword>
<comment type="subcellular location">
    <subcellularLocation>
        <location evidence="1">Secreted</location>
        <location evidence="1">Cell wall</location>
    </subcellularLocation>
</comment>
<keyword evidence="2" id="KW-0134">Cell wall</keyword>
<dbReference type="GO" id="GO:0008270">
    <property type="term" value="F:zinc ion binding"/>
    <property type="evidence" value="ECO:0007669"/>
    <property type="project" value="UniProtKB-KW"/>
</dbReference>
<feature type="compositionally biased region" description="Basic residues" evidence="9">
    <location>
        <begin position="716"/>
        <end position="727"/>
    </location>
</feature>
<evidence type="ECO:0000259" key="10">
    <source>
        <dbReference type="Pfam" id="PF06220"/>
    </source>
</evidence>
<dbReference type="STRING" id="98403.A0A151GVE1"/>
<name>A0A151GVE1_DRECN</name>
<dbReference type="Pfam" id="PF06220">
    <property type="entry name" value="zf-U1"/>
    <property type="match status" value="1"/>
</dbReference>
<dbReference type="RefSeq" id="XP_040660429.1">
    <property type="nucleotide sequence ID" value="XM_040799546.1"/>
</dbReference>
<protein>
    <submittedName>
        <fullName evidence="12">Uncharacterized protein</fullName>
    </submittedName>
</protein>
<accession>A0A151GVE1</accession>
<feature type="compositionally biased region" description="Polar residues" evidence="9">
    <location>
        <begin position="478"/>
        <end position="502"/>
    </location>
</feature>
<sequence length="727" mass="78044">MQCRGEKDATASTASTSPFTAAFTTAFTTAVMKWTPLAFVGLAANSFAAAAVANTAKPDGAAPAGCGPSHDGKFEVTIYSVTPAVAKRNVVVKKRATTCNSDKTLVLTLADSVLTDSKDRTGYISSSFQLQFDGPPQSGAIFTAGFSYCTNGSLALGPTTVFYRCQSGNFYNLYDRHWAPQCEPVEIVAMPCEDGGDEDGGDEDSHPPPLDAEDADGSDDANDANNSNLGQTEILPTNVVKGLSNGQHKNCSTSVAYPICQIADGQIQIHSTPCAQAPIHVATAPAGQNAQEQPRYPTGTVSNAAAAGTGTGTVGSASSTAPSASQPSDGLGPKGTTRLVTTAAASKERPTFLMAALGVVLVALLFSAPYSVDANQDDPSSLGFPHWFLLDARRGTTPTKRASMSEYWKSTPKYWCKHCSCYVRDTKLERQNHEATGRHQGAVKRALRDIHRNHEREERDKERAKQEIARLNGVVSGDKSSAPSRAYSSYGTTSSTNANTTPLDAERQRQREQLAVMGVAMPSELRPEMAMAGEWTVTQTRVLGDKEAESARAATGVRKRSANADGDEDEDEAKALRREEEDAVRSLFKKPRRWGRDSKAMPEEEDAELDALLSAATIPLKGEAKKKEDEEVGVKKEDGETALDEKTAQDGAVKDEPQDRTVKDEPHDGDEAHEGQTGEAKQQVRVKEEPETGPEPFPDNQDEAKEAPTVVAPVMFKKRKPKSLRTR</sequence>
<dbReference type="InParanoid" id="A0A151GVE1"/>
<evidence type="ECO:0000256" key="3">
    <source>
        <dbReference type="ARBA" id="ARBA00022525"/>
    </source>
</evidence>
<keyword evidence="3" id="KW-0964">Secreted</keyword>
<proteinExistence type="inferred from homology"/>
<evidence type="ECO:0000259" key="11">
    <source>
        <dbReference type="Pfam" id="PF22799"/>
    </source>
</evidence>
<organism evidence="12 13">
    <name type="scientific">Drechmeria coniospora</name>
    <name type="common">Nematophagous fungus</name>
    <name type="synonym">Meria coniospora</name>
    <dbReference type="NCBI Taxonomy" id="98403"/>
    <lineage>
        <taxon>Eukaryota</taxon>
        <taxon>Fungi</taxon>
        <taxon>Dikarya</taxon>
        <taxon>Ascomycota</taxon>
        <taxon>Pezizomycotina</taxon>
        <taxon>Sordariomycetes</taxon>
        <taxon>Hypocreomycetidae</taxon>
        <taxon>Hypocreales</taxon>
        <taxon>Ophiocordycipitaceae</taxon>
        <taxon>Drechmeria</taxon>
    </lineage>
</organism>
<evidence type="ECO:0000313" key="13">
    <source>
        <dbReference type="Proteomes" id="UP000076580"/>
    </source>
</evidence>
<evidence type="ECO:0000256" key="2">
    <source>
        <dbReference type="ARBA" id="ARBA00022512"/>
    </source>
</evidence>
<evidence type="ECO:0000256" key="4">
    <source>
        <dbReference type="ARBA" id="ARBA00022723"/>
    </source>
</evidence>
<dbReference type="AlphaFoldDB" id="A0A151GVE1"/>
<evidence type="ECO:0000256" key="6">
    <source>
        <dbReference type="ARBA" id="ARBA00022771"/>
    </source>
</evidence>
<dbReference type="GeneID" id="63714861"/>
<evidence type="ECO:0000256" key="9">
    <source>
        <dbReference type="SAM" id="MobiDB-lite"/>
    </source>
</evidence>
<evidence type="ECO:0000256" key="1">
    <source>
        <dbReference type="ARBA" id="ARBA00004191"/>
    </source>
</evidence>
<keyword evidence="5" id="KW-0732">Signal</keyword>
<reference evidence="12 13" key="1">
    <citation type="journal article" date="2016" name="Sci. Rep.">
        <title>Insights into Adaptations to a Near-Obligate Nematode Endoparasitic Lifestyle from the Finished Genome of Drechmeria coniospora.</title>
        <authorList>
            <person name="Zhang L."/>
            <person name="Zhou Z."/>
            <person name="Guo Q."/>
            <person name="Fokkens L."/>
            <person name="Miskei M."/>
            <person name="Pocsi I."/>
            <person name="Zhang W."/>
            <person name="Chen M."/>
            <person name="Wang L."/>
            <person name="Sun Y."/>
            <person name="Donzelli B.G."/>
            <person name="Gibson D.M."/>
            <person name="Nelson D.R."/>
            <person name="Luo J.G."/>
            <person name="Rep M."/>
            <person name="Liu H."/>
            <person name="Yang S."/>
            <person name="Wang J."/>
            <person name="Krasnoff S.B."/>
            <person name="Xu Y."/>
            <person name="Molnar I."/>
            <person name="Lin M."/>
        </authorList>
    </citation>
    <scope>NUCLEOTIDE SEQUENCE [LARGE SCALE GENOMIC DNA]</scope>
    <source>
        <strain evidence="12 13">ARSEF 6962</strain>
    </source>
</reference>
<dbReference type="GO" id="GO:0031505">
    <property type="term" value="P:fungal-type cell wall organization"/>
    <property type="evidence" value="ECO:0007669"/>
    <property type="project" value="TreeGrafter"/>
</dbReference>
<comment type="similarity">
    <text evidence="8">Belongs to the PIR protein family.</text>
</comment>
<feature type="compositionally biased region" description="Low complexity" evidence="9">
    <location>
        <begin position="298"/>
        <end position="325"/>
    </location>
</feature>
<keyword evidence="13" id="KW-1185">Reference proteome</keyword>
<comment type="caution">
    <text evidence="12">The sequence shown here is derived from an EMBL/GenBank/DDBJ whole genome shotgun (WGS) entry which is preliminary data.</text>
</comment>
<feature type="domain" description="Cell wall mannoprotein PIR1-like C-terminal" evidence="11">
    <location>
        <begin position="113"/>
        <end position="185"/>
    </location>
</feature>
<keyword evidence="7" id="KW-0862">Zinc</keyword>
<dbReference type="Proteomes" id="UP000076580">
    <property type="component" value="Chromosome 01"/>
</dbReference>
<evidence type="ECO:0000313" key="12">
    <source>
        <dbReference type="EMBL" id="KYK61077.1"/>
    </source>
</evidence>
<dbReference type="EMBL" id="LAYC01000001">
    <property type="protein sequence ID" value="KYK61077.1"/>
    <property type="molecule type" value="Genomic_DNA"/>
</dbReference>
<feature type="region of interest" description="Disordered" evidence="9">
    <location>
        <begin position="191"/>
        <end position="233"/>
    </location>
</feature>
<feature type="domain" description="U1-C C2H2-type zinc finger" evidence="10">
    <location>
        <begin position="412"/>
        <end position="445"/>
    </location>
</feature>
<keyword evidence="6" id="KW-0863">Zinc-finger</keyword>
<feature type="region of interest" description="Disordered" evidence="9">
    <location>
        <begin position="541"/>
        <end position="727"/>
    </location>
</feature>
<dbReference type="InterPro" id="IPR013085">
    <property type="entry name" value="U1-CZ_Znf_C2H2"/>
</dbReference>
<dbReference type="SUPFAM" id="SSF57667">
    <property type="entry name" value="beta-beta-alpha zinc fingers"/>
    <property type="match status" value="1"/>
</dbReference>
<feature type="compositionally biased region" description="Basic and acidic residues" evidence="9">
    <location>
        <begin position="573"/>
        <end position="584"/>
    </location>
</feature>
<dbReference type="InterPro" id="IPR051153">
    <property type="entry name" value="Yeast_CWMannoprotein_PIR"/>
</dbReference>
<feature type="region of interest" description="Disordered" evidence="9">
    <location>
        <begin position="432"/>
        <end position="505"/>
    </location>
</feature>
<feature type="compositionally biased region" description="Basic and acidic residues" evidence="9">
    <location>
        <begin position="446"/>
        <end position="468"/>
    </location>
</feature>
<dbReference type="Pfam" id="PF22799">
    <property type="entry name" value="PIR1-like_C"/>
    <property type="match status" value="1"/>
</dbReference>
<dbReference type="InterPro" id="IPR054508">
    <property type="entry name" value="PIR1-like_C"/>
</dbReference>
<dbReference type="PANTHER" id="PTHR47254">
    <property type="entry name" value="CELL WALL MANNOPROTEIN CIS3-RELATED"/>
    <property type="match status" value="1"/>
</dbReference>
<dbReference type="PANTHER" id="PTHR47254:SF1">
    <property type="entry name" value="CELL WALL MANNOPROTEIN CIS3-RELATED"/>
    <property type="match status" value="1"/>
</dbReference>
<feature type="compositionally biased region" description="Basic and acidic residues" evidence="9">
    <location>
        <begin position="622"/>
        <end position="676"/>
    </location>
</feature>
<evidence type="ECO:0000256" key="8">
    <source>
        <dbReference type="ARBA" id="ARBA00038219"/>
    </source>
</evidence>